<dbReference type="SMART" id="SM00448">
    <property type="entry name" value="REC"/>
    <property type="match status" value="1"/>
</dbReference>
<dbReference type="AlphaFoldDB" id="A0A841SXZ3"/>
<dbReference type="Proteomes" id="UP000535838">
    <property type="component" value="Unassembled WGS sequence"/>
</dbReference>
<protein>
    <submittedName>
        <fullName evidence="7">Helix-turn-helix domain-containing protein</fullName>
    </submittedName>
</protein>
<dbReference type="PROSITE" id="PS00041">
    <property type="entry name" value="HTH_ARAC_FAMILY_1"/>
    <property type="match status" value="1"/>
</dbReference>
<evidence type="ECO:0000313" key="7">
    <source>
        <dbReference type="EMBL" id="MBB6634710.1"/>
    </source>
</evidence>
<dbReference type="SUPFAM" id="SSF52172">
    <property type="entry name" value="CheY-like"/>
    <property type="match status" value="1"/>
</dbReference>
<evidence type="ECO:0000256" key="1">
    <source>
        <dbReference type="ARBA" id="ARBA00023015"/>
    </source>
</evidence>
<evidence type="ECO:0000256" key="3">
    <source>
        <dbReference type="ARBA" id="ARBA00023163"/>
    </source>
</evidence>
<dbReference type="PROSITE" id="PS01124">
    <property type="entry name" value="HTH_ARAC_FAMILY_2"/>
    <property type="match status" value="1"/>
</dbReference>
<dbReference type="SMART" id="SM00342">
    <property type="entry name" value="HTH_ARAC"/>
    <property type="match status" value="1"/>
</dbReference>
<keyword evidence="4" id="KW-0597">Phosphoprotein</keyword>
<sequence>MYRLLIVDDEDMITDGLYEALSGCGMDLDLYKAYSGREALGWLHRTRVDIVLSDIRMPGIDGLQLLSIIQRNWPHCRVIFLTGYSDFDSVYQAIQTPGVNYLLKSEGYPKVIQAVRQAVAELDDSLRVNDLIQRAQEKMNTLEVLARGEYFCHLLHGAKPAPNLEEDFRKLKLPLDASRPVYVALGDMSNGASVLSYASKQESALAVTLLAEGFWAEPMISLGMLDRFGEPVWLIQPRNDREEEDEPDKASRMLPYLEGQFELIQEACIESLKLSVSITLGDRPCEWPKLSSTYDKIRQHRQLRAGDGDHLVQTVVLEAVESHGSARVRSPRERSDALAAHLDAGRRDDFLQLFDELTESDREHSATFLQESYYTIALVLLAYINRLELEDQVSGASALMRRDEHPTWEAAFAYLREAAESLFELRRSGERNRAAGAIRKVCEYIEEHLAEDLSLVRLAGFIHFNPSYLSRLFKQECGTNLSDYIETMRIERAKELLKNGEWKVQEIGLRVGYEASQSFTRFFKKATGVTPQEYRENARA</sequence>
<keyword evidence="1" id="KW-0805">Transcription regulation</keyword>
<evidence type="ECO:0000259" key="5">
    <source>
        <dbReference type="PROSITE" id="PS01124"/>
    </source>
</evidence>
<evidence type="ECO:0000259" key="6">
    <source>
        <dbReference type="PROSITE" id="PS50110"/>
    </source>
</evidence>
<gene>
    <name evidence="7" type="ORF">H7B67_11370</name>
</gene>
<dbReference type="InterPro" id="IPR018062">
    <property type="entry name" value="HTH_AraC-typ_CS"/>
</dbReference>
<dbReference type="InterPro" id="IPR018060">
    <property type="entry name" value="HTH_AraC"/>
</dbReference>
<dbReference type="GO" id="GO:0000160">
    <property type="term" value="P:phosphorelay signal transduction system"/>
    <property type="evidence" value="ECO:0007669"/>
    <property type="project" value="InterPro"/>
</dbReference>
<keyword evidence="3" id="KW-0804">Transcription</keyword>
<dbReference type="PRINTS" id="PR00032">
    <property type="entry name" value="HTHARAC"/>
</dbReference>
<evidence type="ECO:0000313" key="8">
    <source>
        <dbReference type="Proteomes" id="UP000535838"/>
    </source>
</evidence>
<dbReference type="GO" id="GO:0043565">
    <property type="term" value="F:sequence-specific DNA binding"/>
    <property type="evidence" value="ECO:0007669"/>
    <property type="project" value="InterPro"/>
</dbReference>
<feature type="modified residue" description="4-aspartylphosphate" evidence="4">
    <location>
        <position position="54"/>
    </location>
</feature>
<reference evidence="7 8" key="1">
    <citation type="submission" date="2020-08" db="EMBL/GenBank/DDBJ databases">
        <title>Cohnella phylogeny.</title>
        <authorList>
            <person name="Dunlap C."/>
        </authorList>
    </citation>
    <scope>NUCLEOTIDE SEQUENCE [LARGE SCALE GENOMIC DNA]</scope>
    <source>
        <strain evidence="7 8">DSM 25241</strain>
    </source>
</reference>
<organism evidence="7 8">
    <name type="scientific">Cohnella thailandensis</name>
    <dbReference type="NCBI Taxonomy" id="557557"/>
    <lineage>
        <taxon>Bacteria</taxon>
        <taxon>Bacillati</taxon>
        <taxon>Bacillota</taxon>
        <taxon>Bacilli</taxon>
        <taxon>Bacillales</taxon>
        <taxon>Paenibacillaceae</taxon>
        <taxon>Cohnella</taxon>
    </lineage>
</organism>
<proteinExistence type="predicted"/>
<comment type="caution">
    <text evidence="7">The sequence shown here is derived from an EMBL/GenBank/DDBJ whole genome shotgun (WGS) entry which is preliminary data.</text>
</comment>
<accession>A0A841SXZ3</accession>
<dbReference type="InterPro" id="IPR011006">
    <property type="entry name" value="CheY-like_superfamily"/>
</dbReference>
<dbReference type="SUPFAM" id="SSF46689">
    <property type="entry name" value="Homeodomain-like"/>
    <property type="match status" value="2"/>
</dbReference>
<dbReference type="EMBL" id="JACJVQ010000007">
    <property type="protein sequence ID" value="MBB6634710.1"/>
    <property type="molecule type" value="Genomic_DNA"/>
</dbReference>
<dbReference type="Pfam" id="PF12833">
    <property type="entry name" value="HTH_18"/>
    <property type="match status" value="1"/>
</dbReference>
<dbReference type="GO" id="GO:0003700">
    <property type="term" value="F:DNA-binding transcription factor activity"/>
    <property type="evidence" value="ECO:0007669"/>
    <property type="project" value="InterPro"/>
</dbReference>
<keyword evidence="8" id="KW-1185">Reference proteome</keyword>
<feature type="domain" description="Response regulatory" evidence="6">
    <location>
        <begin position="3"/>
        <end position="119"/>
    </location>
</feature>
<dbReference type="Pfam" id="PF00072">
    <property type="entry name" value="Response_reg"/>
    <property type="match status" value="1"/>
</dbReference>
<dbReference type="InterPro" id="IPR009057">
    <property type="entry name" value="Homeodomain-like_sf"/>
</dbReference>
<dbReference type="Gene3D" id="3.40.50.2300">
    <property type="match status" value="1"/>
</dbReference>
<feature type="domain" description="HTH araC/xylS-type" evidence="5">
    <location>
        <begin position="439"/>
        <end position="537"/>
    </location>
</feature>
<dbReference type="CDD" id="cd17536">
    <property type="entry name" value="REC_YesN-like"/>
    <property type="match status" value="1"/>
</dbReference>
<dbReference type="PANTHER" id="PTHR43280:SF28">
    <property type="entry name" value="HTH-TYPE TRANSCRIPTIONAL ACTIVATOR RHAS"/>
    <property type="match status" value="1"/>
</dbReference>
<dbReference type="InterPro" id="IPR001789">
    <property type="entry name" value="Sig_transdc_resp-reg_receiver"/>
</dbReference>
<keyword evidence="2" id="KW-0238">DNA-binding</keyword>
<evidence type="ECO:0000256" key="4">
    <source>
        <dbReference type="PROSITE-ProRule" id="PRU00169"/>
    </source>
</evidence>
<evidence type="ECO:0000256" key="2">
    <source>
        <dbReference type="ARBA" id="ARBA00023125"/>
    </source>
</evidence>
<dbReference type="RefSeq" id="WP_185119938.1">
    <property type="nucleotide sequence ID" value="NZ_JACJVQ010000007.1"/>
</dbReference>
<dbReference type="PANTHER" id="PTHR43280">
    <property type="entry name" value="ARAC-FAMILY TRANSCRIPTIONAL REGULATOR"/>
    <property type="match status" value="1"/>
</dbReference>
<dbReference type="PROSITE" id="PS50110">
    <property type="entry name" value="RESPONSE_REGULATORY"/>
    <property type="match status" value="1"/>
</dbReference>
<dbReference type="Gene3D" id="1.10.10.60">
    <property type="entry name" value="Homeodomain-like"/>
    <property type="match status" value="2"/>
</dbReference>
<dbReference type="InterPro" id="IPR020449">
    <property type="entry name" value="Tscrpt_reg_AraC-type_HTH"/>
</dbReference>
<name>A0A841SXZ3_9BACL</name>